<comment type="similarity">
    <text evidence="1 5">Belongs to the class-II fumarase/aspartase family. Fumarase subfamily.</text>
</comment>
<dbReference type="GO" id="GO:0005737">
    <property type="term" value="C:cytoplasm"/>
    <property type="evidence" value="ECO:0007669"/>
    <property type="project" value="UniProtKB-SubCell"/>
</dbReference>
<comment type="subunit">
    <text evidence="5">Homotetramer.</text>
</comment>
<accession>A0A4R7VD43</accession>
<dbReference type="EC" id="4.2.1.2" evidence="5"/>
<dbReference type="PROSITE" id="PS00163">
    <property type="entry name" value="FUMARATE_LYASES"/>
    <property type="match status" value="1"/>
</dbReference>
<gene>
    <name evidence="5" type="primary">fumC</name>
    <name evidence="8" type="ORF">CLV71_110239</name>
</gene>
<dbReference type="PRINTS" id="PR00145">
    <property type="entry name" value="ARGSUCLYASE"/>
</dbReference>
<evidence type="ECO:0000256" key="4">
    <source>
        <dbReference type="ARBA" id="ARBA00023239"/>
    </source>
</evidence>
<dbReference type="CDD" id="cd01362">
    <property type="entry name" value="Fumarase_classII"/>
    <property type="match status" value="1"/>
</dbReference>
<feature type="domain" description="Fumarate lyase N-terminal" evidence="6">
    <location>
        <begin position="14"/>
        <end position="338"/>
    </location>
</feature>
<feature type="binding site" evidence="5">
    <location>
        <begin position="320"/>
        <end position="322"/>
    </location>
    <ligand>
        <name>substrate</name>
    </ligand>
</feature>
<comment type="caution">
    <text evidence="8">The sequence shown here is derived from an EMBL/GenBank/DDBJ whole genome shotgun (WGS) entry which is preliminary data.</text>
</comment>
<dbReference type="Pfam" id="PF00206">
    <property type="entry name" value="Lyase_1"/>
    <property type="match status" value="1"/>
</dbReference>
<dbReference type="HAMAP" id="MF_00743">
    <property type="entry name" value="FumaraseC"/>
    <property type="match status" value="1"/>
</dbReference>
<dbReference type="EMBL" id="SOCP01000010">
    <property type="protein sequence ID" value="TDV47056.1"/>
    <property type="molecule type" value="Genomic_DNA"/>
</dbReference>
<dbReference type="AlphaFoldDB" id="A0A4R7VD43"/>
<dbReference type="Gene3D" id="1.10.275.10">
    <property type="entry name" value="Fumarase/aspartase (N-terminal domain)"/>
    <property type="match status" value="1"/>
</dbReference>
<evidence type="ECO:0000259" key="7">
    <source>
        <dbReference type="Pfam" id="PF10415"/>
    </source>
</evidence>
<comment type="pathway">
    <text evidence="5">Carbohydrate metabolism; tricarboxylic acid cycle; (S)-malate from fumarate: step 1/1.</text>
</comment>
<organism evidence="8 9">
    <name type="scientific">Actinophytocola oryzae</name>
    <dbReference type="NCBI Taxonomy" id="502181"/>
    <lineage>
        <taxon>Bacteria</taxon>
        <taxon>Bacillati</taxon>
        <taxon>Actinomycetota</taxon>
        <taxon>Actinomycetes</taxon>
        <taxon>Pseudonocardiales</taxon>
        <taxon>Pseudonocardiaceae</taxon>
    </lineage>
</organism>
<dbReference type="GO" id="GO:0004333">
    <property type="term" value="F:fumarate hydratase activity"/>
    <property type="evidence" value="ECO:0007669"/>
    <property type="project" value="UniProtKB-UniRule"/>
</dbReference>
<evidence type="ECO:0000313" key="9">
    <source>
        <dbReference type="Proteomes" id="UP000294927"/>
    </source>
</evidence>
<feature type="domain" description="Fumarase C C-terminal" evidence="7">
    <location>
        <begin position="404"/>
        <end position="461"/>
    </location>
</feature>
<evidence type="ECO:0000313" key="8">
    <source>
        <dbReference type="EMBL" id="TDV47056.1"/>
    </source>
</evidence>
<feature type="binding site" evidence="5">
    <location>
        <begin position="135"/>
        <end position="137"/>
    </location>
    <ligand>
        <name>substrate</name>
    </ligand>
</feature>
<dbReference type="PANTHER" id="PTHR11444:SF22">
    <property type="entry name" value="FUMARATE HYDRATASE CLASS II"/>
    <property type="match status" value="1"/>
</dbReference>
<dbReference type="PANTHER" id="PTHR11444">
    <property type="entry name" value="ASPARTATEAMMONIA/ARGININOSUCCINATE/ADENYLOSUCCINATE LYASE"/>
    <property type="match status" value="1"/>
</dbReference>
<dbReference type="InterPro" id="IPR020557">
    <property type="entry name" value="Fumarate_lyase_CS"/>
</dbReference>
<keyword evidence="2 5" id="KW-0963">Cytoplasm</keyword>
<dbReference type="InterPro" id="IPR008948">
    <property type="entry name" value="L-Aspartase-like"/>
</dbReference>
<dbReference type="UniPathway" id="UPA00223">
    <property type="reaction ID" value="UER01007"/>
</dbReference>
<dbReference type="NCBIfam" id="NF008909">
    <property type="entry name" value="PRK12273.1"/>
    <property type="match status" value="1"/>
</dbReference>
<dbReference type="Gene3D" id="1.20.200.10">
    <property type="entry name" value="Fumarase/aspartase (Central domain)"/>
    <property type="match status" value="1"/>
</dbReference>
<dbReference type="GO" id="GO:0006106">
    <property type="term" value="P:fumarate metabolic process"/>
    <property type="evidence" value="ECO:0007669"/>
    <property type="project" value="InterPro"/>
</dbReference>
<feature type="binding site" evidence="5">
    <location>
        <position position="183"/>
    </location>
    <ligand>
        <name>substrate</name>
    </ligand>
</feature>
<dbReference type="InterPro" id="IPR022761">
    <property type="entry name" value="Fumarate_lyase_N"/>
</dbReference>
<dbReference type="InterPro" id="IPR018951">
    <property type="entry name" value="Fumarase_C_C"/>
</dbReference>
<comment type="function">
    <text evidence="5">Involved in the TCA cycle. Catalyzes the stereospecific interconversion of fumarate to L-malate.</text>
</comment>
<keyword evidence="9" id="KW-1185">Reference proteome</keyword>
<evidence type="ECO:0000259" key="6">
    <source>
        <dbReference type="Pfam" id="PF00206"/>
    </source>
</evidence>
<sequence length="464" mass="49424">MTENQFRVEHDTMGEVKVPASALWRAQTQRAVENFPISGRGLERAQIRALGLLKAAAARVNERLGVLDADLARAIATAADEVAEGRHDEHFPIDVFQTGSGTSSNMNANEVIATLATRALGRDVHPNDHVNASQSSNDTFPTTIHVAATEAVVRDVVPALEHLAATVERRAGEWADLVKSGRTHLMDAVPVTLGQEAGAWAAQVRYGIERLTSTLPRLGELPIGGTAVGSGLNAPDGFGTAVSEELATLTGLPLTEARDHFEAQASQDSVVELSGQLRAVAVALFKIANDVRWLGSGPRTGLGELSLPDLQPGSSIMPGKVNPVISEATMMVVAQVMGNDAAVAFAGSQGNFQLNVMLPVIARNVLESARLLTAVAKLLADKVFDGVVANEDRMRELAESSPSIVTPLNRYLGYEEAASIAKQSLKERRTIREVVLERGHVENGKLTEAQLDEALDVLRMARGG</sequence>
<dbReference type="Proteomes" id="UP000294927">
    <property type="component" value="Unassembled WGS sequence"/>
</dbReference>
<feature type="active site" evidence="5">
    <location>
        <position position="314"/>
    </location>
</feature>
<dbReference type="FunFam" id="1.20.200.10:FF:000001">
    <property type="entry name" value="Fumarate hydratase, mitochondrial"/>
    <property type="match status" value="1"/>
</dbReference>
<feature type="site" description="Important for catalytic activity" evidence="5">
    <location>
        <position position="327"/>
    </location>
</feature>
<keyword evidence="3 5" id="KW-0816">Tricarboxylic acid cycle</keyword>
<dbReference type="GO" id="GO:0006099">
    <property type="term" value="P:tricarboxylic acid cycle"/>
    <property type="evidence" value="ECO:0007669"/>
    <property type="project" value="UniProtKB-UniRule"/>
</dbReference>
<evidence type="ECO:0000256" key="2">
    <source>
        <dbReference type="ARBA" id="ARBA00022490"/>
    </source>
</evidence>
<dbReference type="FunFam" id="1.10.275.10:FF:000001">
    <property type="entry name" value="Fumarate hydratase, mitochondrial"/>
    <property type="match status" value="1"/>
</dbReference>
<comment type="miscellaneous">
    <text evidence="5">There are 2 substrate-binding sites: the catalytic A site, and the non-catalytic B site that may play a role in the transfer of substrate or product between the active site and the solvent. Alternatively, the B site may bind allosteric effectors.</text>
</comment>
<dbReference type="SUPFAM" id="SSF48557">
    <property type="entry name" value="L-aspartase-like"/>
    <property type="match status" value="1"/>
</dbReference>
<reference evidence="8 9" key="1">
    <citation type="submission" date="2019-03" db="EMBL/GenBank/DDBJ databases">
        <title>Genomic Encyclopedia of Archaeal and Bacterial Type Strains, Phase II (KMG-II): from individual species to whole genera.</title>
        <authorList>
            <person name="Goeker M."/>
        </authorList>
    </citation>
    <scope>NUCLEOTIDE SEQUENCE [LARGE SCALE GENOMIC DNA]</scope>
    <source>
        <strain evidence="8 9">DSM 45499</strain>
    </source>
</reference>
<dbReference type="PRINTS" id="PR00149">
    <property type="entry name" value="FUMRATELYASE"/>
</dbReference>
<feature type="binding site" evidence="5">
    <location>
        <position position="315"/>
    </location>
    <ligand>
        <name>substrate</name>
    </ligand>
</feature>
<dbReference type="InterPro" id="IPR000362">
    <property type="entry name" value="Fumarate_lyase_fam"/>
</dbReference>
<dbReference type="RefSeq" id="WP_133905557.1">
    <property type="nucleotide sequence ID" value="NZ_SOCP01000010.1"/>
</dbReference>
<dbReference type="Gene3D" id="1.10.40.30">
    <property type="entry name" value="Fumarase/aspartase (C-terminal domain)"/>
    <property type="match status" value="1"/>
</dbReference>
<comment type="catalytic activity">
    <reaction evidence="5">
        <text>(S)-malate = fumarate + H2O</text>
        <dbReference type="Rhea" id="RHEA:12460"/>
        <dbReference type="ChEBI" id="CHEBI:15377"/>
        <dbReference type="ChEBI" id="CHEBI:15589"/>
        <dbReference type="ChEBI" id="CHEBI:29806"/>
        <dbReference type="EC" id="4.2.1.2"/>
    </reaction>
</comment>
<proteinExistence type="inferred from homology"/>
<name>A0A4R7VD43_9PSEU</name>
<dbReference type="InterPro" id="IPR024083">
    <property type="entry name" value="Fumarase/histidase_N"/>
</dbReference>
<feature type="binding site" description="in site B" evidence="5">
    <location>
        <begin position="125"/>
        <end position="128"/>
    </location>
    <ligand>
        <name>substrate</name>
    </ligand>
</feature>
<evidence type="ECO:0000256" key="1">
    <source>
        <dbReference type="ARBA" id="ARBA00009084"/>
    </source>
</evidence>
<keyword evidence="4 5" id="KW-0456">Lyase</keyword>
<evidence type="ECO:0000256" key="3">
    <source>
        <dbReference type="ARBA" id="ARBA00022532"/>
    </source>
</evidence>
<dbReference type="OrthoDB" id="9802809at2"/>
<protein>
    <recommendedName>
        <fullName evidence="5">Fumarate hydratase class II</fullName>
        <shortName evidence="5">Fumarase C</shortName>
        <ecNumber evidence="5">4.2.1.2</ecNumber>
    </recommendedName>
    <alternativeName>
        <fullName evidence="5">Aerobic fumarase</fullName>
    </alternativeName>
    <alternativeName>
        <fullName evidence="5">Iron-independent fumarase</fullName>
    </alternativeName>
</protein>
<feature type="active site" description="Proton donor/acceptor" evidence="5">
    <location>
        <position position="184"/>
    </location>
</feature>
<dbReference type="Pfam" id="PF10415">
    <property type="entry name" value="FumaraseC_C"/>
    <property type="match status" value="1"/>
</dbReference>
<feature type="binding site" evidence="5">
    <location>
        <begin position="100"/>
        <end position="102"/>
    </location>
    <ligand>
        <name>substrate</name>
    </ligand>
</feature>
<dbReference type="InterPro" id="IPR005677">
    <property type="entry name" value="Fum_hydII"/>
</dbReference>
<comment type="subcellular location">
    <subcellularLocation>
        <location evidence="5">Cytoplasm</location>
    </subcellularLocation>
</comment>
<evidence type="ECO:0000256" key="5">
    <source>
        <dbReference type="HAMAP-Rule" id="MF_00743"/>
    </source>
</evidence>